<dbReference type="EMBL" id="JALLAZ020000267">
    <property type="protein sequence ID" value="KAL3799173.1"/>
    <property type="molecule type" value="Genomic_DNA"/>
</dbReference>
<dbReference type="InterPro" id="IPR003726">
    <property type="entry name" value="HCY_dom"/>
</dbReference>
<dbReference type="Pfam" id="PF02574">
    <property type="entry name" value="S-methyl_trans"/>
    <property type="match status" value="1"/>
</dbReference>
<accession>A0ABD3QFM4</accession>
<gene>
    <name evidence="5" type="ORF">ACHAW5_005450</name>
</gene>
<dbReference type="PANTHER" id="PTHR11103:SF18">
    <property type="entry name" value="SLR1189 PROTEIN"/>
    <property type="match status" value="1"/>
</dbReference>
<dbReference type="InterPro" id="IPR036589">
    <property type="entry name" value="HCY_dom_sf"/>
</dbReference>
<feature type="domain" description="Hcy-binding" evidence="4">
    <location>
        <begin position="28"/>
        <end position="388"/>
    </location>
</feature>
<sequence length="393" mass="43234">MNAPDDSDSIDVSESSPRNRINVLLRNHLKRLQSSPTETLLLDGGTGEELFLRGVPDDRKIWSATAIVNARYHSVVEDVHKSFIDAGSQAITTNSYGITPGVGFTDGEEVKRLVGVAGSLARRVVTPPTSSHPVALVLGSLGPQVESYRPDMILKHDDGVRAYQYAVQGLYPYIDVYLAETMSCLEEAVQATDAISKFYTELNDLNESLKHPLLVSFTLDRDGNIRDGEPVVEAVPKLIRYAHDKKVELIGVLFNCCEPESITKALEEIRRDPHMHRHLHHQLMQPCSTQALEDGPPKIYLGAYANKLAPVDPKWTLESSEGAQAMRADLSPEKYWDGFVKQWRNGNAGAEVCDNSNRDGVSGIIGVQLIGGCCGIGPSHISVLKRRLRENNG</sequence>
<dbReference type="GO" id="GO:0046872">
    <property type="term" value="F:metal ion binding"/>
    <property type="evidence" value="ECO:0007669"/>
    <property type="project" value="UniProtKB-KW"/>
</dbReference>
<proteinExistence type="predicted"/>
<keyword evidence="3" id="KW-0479">Metal-binding</keyword>
<comment type="cofactor">
    <cofactor evidence="3">
        <name>Zn(2+)</name>
        <dbReference type="ChEBI" id="CHEBI:29105"/>
    </cofactor>
</comment>
<feature type="binding site" evidence="3">
    <location>
        <position position="256"/>
    </location>
    <ligand>
        <name>Zn(2+)</name>
        <dbReference type="ChEBI" id="CHEBI:29105"/>
    </ligand>
</feature>
<dbReference type="Gene3D" id="3.20.20.330">
    <property type="entry name" value="Homocysteine-binding-like domain"/>
    <property type="match status" value="1"/>
</dbReference>
<name>A0ABD3QFM4_9STRA</name>
<dbReference type="GO" id="GO:0008168">
    <property type="term" value="F:methyltransferase activity"/>
    <property type="evidence" value="ECO:0007669"/>
    <property type="project" value="UniProtKB-UniRule"/>
</dbReference>
<keyword evidence="1 3" id="KW-0489">Methyltransferase</keyword>
<evidence type="ECO:0000313" key="6">
    <source>
        <dbReference type="Proteomes" id="UP001530315"/>
    </source>
</evidence>
<reference evidence="5 6" key="1">
    <citation type="submission" date="2024-10" db="EMBL/GenBank/DDBJ databases">
        <title>Updated reference genomes for cyclostephanoid diatoms.</title>
        <authorList>
            <person name="Roberts W.R."/>
            <person name="Alverson A.J."/>
        </authorList>
    </citation>
    <scope>NUCLEOTIDE SEQUENCE [LARGE SCALE GENOMIC DNA]</scope>
    <source>
        <strain evidence="5 6">AJA276-08</strain>
    </source>
</reference>
<keyword evidence="6" id="KW-1185">Reference proteome</keyword>
<comment type="caution">
    <text evidence="5">The sequence shown here is derived from an EMBL/GenBank/DDBJ whole genome shotgun (WGS) entry which is preliminary data.</text>
</comment>
<feature type="binding site" evidence="3">
    <location>
        <position position="374"/>
    </location>
    <ligand>
        <name>Zn(2+)</name>
        <dbReference type="ChEBI" id="CHEBI:29105"/>
    </ligand>
</feature>
<dbReference type="AlphaFoldDB" id="A0ABD3QFM4"/>
<dbReference type="Proteomes" id="UP001530315">
    <property type="component" value="Unassembled WGS sequence"/>
</dbReference>
<dbReference type="PROSITE" id="PS50970">
    <property type="entry name" value="HCY"/>
    <property type="match status" value="1"/>
</dbReference>
<dbReference type="PANTHER" id="PTHR11103">
    <property type="entry name" value="SLR1189 PROTEIN"/>
    <property type="match status" value="1"/>
</dbReference>
<feature type="binding site" evidence="3">
    <location>
        <position position="373"/>
    </location>
    <ligand>
        <name>Zn(2+)</name>
        <dbReference type="ChEBI" id="CHEBI:29105"/>
    </ligand>
</feature>
<keyword evidence="2 3" id="KW-0808">Transferase</keyword>
<evidence type="ECO:0000259" key="4">
    <source>
        <dbReference type="PROSITE" id="PS50970"/>
    </source>
</evidence>
<organism evidence="5 6">
    <name type="scientific">Stephanodiscus triporus</name>
    <dbReference type="NCBI Taxonomy" id="2934178"/>
    <lineage>
        <taxon>Eukaryota</taxon>
        <taxon>Sar</taxon>
        <taxon>Stramenopiles</taxon>
        <taxon>Ochrophyta</taxon>
        <taxon>Bacillariophyta</taxon>
        <taxon>Coscinodiscophyceae</taxon>
        <taxon>Thalassiosirophycidae</taxon>
        <taxon>Stephanodiscales</taxon>
        <taxon>Stephanodiscaceae</taxon>
        <taxon>Stephanodiscus</taxon>
    </lineage>
</organism>
<evidence type="ECO:0000256" key="1">
    <source>
        <dbReference type="ARBA" id="ARBA00022603"/>
    </source>
</evidence>
<protein>
    <recommendedName>
        <fullName evidence="4">Hcy-binding domain-containing protein</fullName>
    </recommendedName>
</protein>
<dbReference type="GO" id="GO:0032259">
    <property type="term" value="P:methylation"/>
    <property type="evidence" value="ECO:0007669"/>
    <property type="project" value="UniProtKB-KW"/>
</dbReference>
<evidence type="ECO:0000256" key="3">
    <source>
        <dbReference type="PROSITE-ProRule" id="PRU00333"/>
    </source>
</evidence>
<keyword evidence="3" id="KW-0862">Zinc</keyword>
<evidence type="ECO:0000256" key="2">
    <source>
        <dbReference type="ARBA" id="ARBA00022679"/>
    </source>
</evidence>
<evidence type="ECO:0000313" key="5">
    <source>
        <dbReference type="EMBL" id="KAL3799173.1"/>
    </source>
</evidence>
<dbReference type="SUPFAM" id="SSF82282">
    <property type="entry name" value="Homocysteine S-methyltransferase"/>
    <property type="match status" value="1"/>
</dbReference>